<evidence type="ECO:0000313" key="2">
    <source>
        <dbReference type="Proteomes" id="UP001595821"/>
    </source>
</evidence>
<dbReference type="EMBL" id="JBHSDJ010000013">
    <property type="protein sequence ID" value="MFC4246513.1"/>
    <property type="molecule type" value="Genomic_DNA"/>
</dbReference>
<dbReference type="InterPro" id="IPR050114">
    <property type="entry name" value="UPF0173_UPF0282_UlaG_hydrolase"/>
</dbReference>
<evidence type="ECO:0000313" key="1">
    <source>
        <dbReference type="EMBL" id="MFC4246513.1"/>
    </source>
</evidence>
<dbReference type="RefSeq" id="WP_246966886.1">
    <property type="nucleotide sequence ID" value="NZ_CP095397.1"/>
</dbReference>
<protein>
    <submittedName>
        <fullName evidence="1">MBL fold metallo-hydrolase</fullName>
    </submittedName>
</protein>
<accession>A0ABD5NXU2</accession>
<gene>
    <name evidence="1" type="ORF">ACFOZ7_05815</name>
</gene>
<organism evidence="1 2">
    <name type="scientific">Natribaculum luteum</name>
    <dbReference type="NCBI Taxonomy" id="1586232"/>
    <lineage>
        <taxon>Archaea</taxon>
        <taxon>Methanobacteriati</taxon>
        <taxon>Methanobacteriota</taxon>
        <taxon>Stenosarchaea group</taxon>
        <taxon>Halobacteria</taxon>
        <taxon>Halobacteriales</taxon>
        <taxon>Natrialbaceae</taxon>
        <taxon>Natribaculum</taxon>
    </lineage>
</organism>
<dbReference type="Proteomes" id="UP001595821">
    <property type="component" value="Unassembled WGS sequence"/>
</dbReference>
<dbReference type="AlphaFoldDB" id="A0ABD5NXU2"/>
<comment type="caution">
    <text evidence="1">The sequence shown here is derived from an EMBL/GenBank/DDBJ whole genome shotgun (WGS) entry which is preliminary data.</text>
</comment>
<dbReference type="Pfam" id="PF13483">
    <property type="entry name" value="Lactamase_B_3"/>
    <property type="match status" value="1"/>
</dbReference>
<name>A0ABD5NXU2_9EURY</name>
<dbReference type="InterPro" id="IPR036866">
    <property type="entry name" value="RibonucZ/Hydroxyglut_hydro"/>
</dbReference>
<reference evidence="1 2" key="1">
    <citation type="journal article" date="2014" name="Int. J. Syst. Evol. Microbiol.">
        <title>Complete genome sequence of Corynebacterium casei LMG S-19264T (=DSM 44701T), isolated from a smear-ripened cheese.</title>
        <authorList>
            <consortium name="US DOE Joint Genome Institute (JGI-PGF)"/>
            <person name="Walter F."/>
            <person name="Albersmeier A."/>
            <person name="Kalinowski J."/>
            <person name="Ruckert C."/>
        </authorList>
    </citation>
    <scope>NUCLEOTIDE SEQUENCE [LARGE SCALE GENOMIC DNA]</scope>
    <source>
        <strain evidence="1 2">IBRC-M 10912</strain>
    </source>
</reference>
<dbReference type="Gene3D" id="3.60.15.10">
    <property type="entry name" value="Ribonuclease Z/Hydroxyacylglutathione hydrolase-like"/>
    <property type="match status" value="1"/>
</dbReference>
<sequence>MRVTYLESAAIVIEDEDTKILCDPWLVDGAYYGSWAHYPEPDFEPEDFNDADYIYISHIHPDHFDPATLERLDTDIPVLIHDYRWDYLREAIEELGFEVIELPHGERTQLNGDTHINVLAADGCDPELCGNFFGCTWYDTEAEKTGSTQVDSMAVVDNGEYTVVDTNDCPYPIAESVFQRIKHEYGHIDLLCHQYSAAQFYPQAVTNYDHETKLRERDRVIREKHELALEFIDIFEPDYYMPFAGEYVLAGNLAHLNQYTANPPRERAYEFFRQNVDPDEHECVFLNSGEYIDLETGERSAPFEPIDQEEKRRYIEEELAPRTFDYETDPMPTLSELKAYVPYAYENFEEKRERIGYNTDTTVLIPLLDDVCLELSANGEGYRYVTDVDVDDYDGYLKMEVDPRLLRRLFDGPHNAYWADAKIGSHIGISKEPDIYERGLFNCLGSFHTHGYDVETDADVEATETTEVTESAGD</sequence>
<dbReference type="PANTHER" id="PTHR43546">
    <property type="entry name" value="UPF0173 METAL-DEPENDENT HYDROLASE MJ1163-RELATED"/>
    <property type="match status" value="1"/>
</dbReference>
<dbReference type="GeneID" id="71854705"/>
<proteinExistence type="predicted"/>
<dbReference type="SUPFAM" id="SSF56281">
    <property type="entry name" value="Metallo-hydrolase/oxidoreductase"/>
    <property type="match status" value="1"/>
</dbReference>